<dbReference type="EMBL" id="QMNG01000016">
    <property type="protein sequence ID" value="RLC37009.1"/>
    <property type="molecule type" value="Genomic_DNA"/>
</dbReference>
<evidence type="ECO:0000313" key="2">
    <source>
        <dbReference type="Proteomes" id="UP000281261"/>
    </source>
</evidence>
<organism evidence="1 2">
    <name type="scientific">candidate division Kazan bacterium</name>
    <dbReference type="NCBI Taxonomy" id="2202143"/>
    <lineage>
        <taxon>Bacteria</taxon>
        <taxon>Bacteria division Kazan-3B-28</taxon>
    </lineage>
</organism>
<sequence>MTVKKLYDMLEARQRRLAGQIATAQKMGNCSWVLKNSIAENYAIIKDLKEKISDMTAQRAVIGGEL</sequence>
<reference evidence="1 2" key="1">
    <citation type="submission" date="2018-06" db="EMBL/GenBank/DDBJ databases">
        <title>Extensive metabolic versatility and redundancy in microbially diverse, dynamic hydrothermal sediments.</title>
        <authorList>
            <person name="Dombrowski N."/>
            <person name="Teske A."/>
            <person name="Baker B.J."/>
        </authorList>
    </citation>
    <scope>NUCLEOTIDE SEQUENCE [LARGE SCALE GENOMIC DNA]</scope>
    <source>
        <strain evidence="1">B79_G16</strain>
    </source>
</reference>
<dbReference type="AlphaFoldDB" id="A0A420ZCE2"/>
<accession>A0A420ZCE2</accession>
<comment type="caution">
    <text evidence="1">The sequence shown here is derived from an EMBL/GenBank/DDBJ whole genome shotgun (WGS) entry which is preliminary data.</text>
</comment>
<dbReference type="Proteomes" id="UP000281261">
    <property type="component" value="Unassembled WGS sequence"/>
</dbReference>
<name>A0A420ZCE2_UNCK3</name>
<evidence type="ECO:0000313" key="1">
    <source>
        <dbReference type="EMBL" id="RLC37009.1"/>
    </source>
</evidence>
<gene>
    <name evidence="1" type="ORF">DRH29_03250</name>
</gene>
<protein>
    <submittedName>
        <fullName evidence="1">Uncharacterized protein</fullName>
    </submittedName>
</protein>
<proteinExistence type="predicted"/>